<gene>
    <name evidence="4" type="ORF">RI543_000156</name>
</gene>
<organism evidence="4 5">
    <name type="scientific">Arxiozyma heterogenica</name>
    <dbReference type="NCBI Taxonomy" id="278026"/>
    <lineage>
        <taxon>Eukaryota</taxon>
        <taxon>Fungi</taxon>
        <taxon>Dikarya</taxon>
        <taxon>Ascomycota</taxon>
        <taxon>Saccharomycotina</taxon>
        <taxon>Saccharomycetes</taxon>
        <taxon>Saccharomycetales</taxon>
        <taxon>Saccharomycetaceae</taxon>
        <taxon>Arxiozyma</taxon>
    </lineage>
</organism>
<keyword evidence="2" id="KW-0560">Oxidoreductase</keyword>
<evidence type="ECO:0000313" key="5">
    <source>
        <dbReference type="Proteomes" id="UP001306508"/>
    </source>
</evidence>
<evidence type="ECO:0000256" key="1">
    <source>
        <dbReference type="ARBA" id="ARBA00006252"/>
    </source>
</evidence>
<dbReference type="InterPro" id="IPR029039">
    <property type="entry name" value="Flavoprotein-like_sf"/>
</dbReference>
<evidence type="ECO:0000256" key="2">
    <source>
        <dbReference type="ARBA" id="ARBA00023002"/>
    </source>
</evidence>
<dbReference type="PANTHER" id="PTHR10204">
    <property type="entry name" value="NAD P H OXIDOREDUCTASE-RELATED"/>
    <property type="match status" value="1"/>
</dbReference>
<dbReference type="InterPro" id="IPR003680">
    <property type="entry name" value="Flavodoxin_fold"/>
</dbReference>
<dbReference type="PANTHER" id="PTHR10204:SF34">
    <property type="entry name" value="NAD(P)H DEHYDROGENASE [QUINONE] 1 ISOFORM 1"/>
    <property type="match status" value="1"/>
</dbReference>
<sequence>MKVFIVFAHPELKSFNGSFMKATVEHLEKKGHEVRVSDLYREHFKCVVDEKDFLNFKDGDRLKVAFQSYLANSEGKLTEDVYRTQANLAWADLVIFQFPLWWYTMPAILKGWFERVYTCGYAYGVGVHDETHYGDRFGEGVMEGKKAILAVTVGGSKTHYSPRGINGPIDHILFPITHNILYYPGFTVLPSHITYETDKAGDKEFNDSLNAFLNTLDNIDTVVPIAFRRQNFGDYEMSSLQLKEGLEQPNETGFDIHIKK</sequence>
<reference evidence="5" key="1">
    <citation type="submission" date="2023-07" db="EMBL/GenBank/DDBJ databases">
        <title>A draft genome of Kazachstania heterogenica Y-27499.</title>
        <authorList>
            <person name="Donic C."/>
            <person name="Kralova J.S."/>
            <person name="Fidel L."/>
            <person name="Ben-Dor S."/>
            <person name="Jung S."/>
        </authorList>
    </citation>
    <scope>NUCLEOTIDE SEQUENCE [LARGE SCALE GENOMIC DNA]</scope>
    <source>
        <strain evidence="5">Y27499</strain>
    </source>
</reference>
<dbReference type="EMBL" id="JAWIZZ010000006">
    <property type="protein sequence ID" value="KAK5782226.1"/>
    <property type="molecule type" value="Genomic_DNA"/>
</dbReference>
<keyword evidence="5" id="KW-1185">Reference proteome</keyword>
<dbReference type="Pfam" id="PF02525">
    <property type="entry name" value="Flavodoxin_2"/>
    <property type="match status" value="1"/>
</dbReference>
<protein>
    <recommendedName>
        <fullName evidence="3">Flavodoxin-like fold domain-containing protein</fullName>
    </recommendedName>
</protein>
<dbReference type="InterPro" id="IPR051545">
    <property type="entry name" value="NAD(P)H_dehydrogenase_qn"/>
</dbReference>
<dbReference type="GO" id="GO:0003955">
    <property type="term" value="F:NAD(P)H dehydrogenase (quinone) activity"/>
    <property type="evidence" value="ECO:0007669"/>
    <property type="project" value="TreeGrafter"/>
</dbReference>
<accession>A0AAN7W6B2</accession>
<comment type="similarity">
    <text evidence="1">Belongs to the NAD(P)H dehydrogenase (quinone) family.</text>
</comment>
<dbReference type="Proteomes" id="UP001306508">
    <property type="component" value="Unassembled WGS sequence"/>
</dbReference>
<feature type="domain" description="Flavodoxin-like fold" evidence="3">
    <location>
        <begin position="1"/>
        <end position="213"/>
    </location>
</feature>
<name>A0AAN7W6B2_9SACH</name>
<dbReference type="GO" id="GO:0005829">
    <property type="term" value="C:cytosol"/>
    <property type="evidence" value="ECO:0007669"/>
    <property type="project" value="TreeGrafter"/>
</dbReference>
<dbReference type="AlphaFoldDB" id="A0AAN7W6B2"/>
<evidence type="ECO:0000259" key="3">
    <source>
        <dbReference type="Pfam" id="PF02525"/>
    </source>
</evidence>
<evidence type="ECO:0000313" key="4">
    <source>
        <dbReference type="EMBL" id="KAK5782226.1"/>
    </source>
</evidence>
<dbReference type="SUPFAM" id="SSF52218">
    <property type="entry name" value="Flavoproteins"/>
    <property type="match status" value="1"/>
</dbReference>
<comment type="caution">
    <text evidence="4">The sequence shown here is derived from an EMBL/GenBank/DDBJ whole genome shotgun (WGS) entry which is preliminary data.</text>
</comment>
<proteinExistence type="inferred from homology"/>
<dbReference type="Gene3D" id="3.40.50.360">
    <property type="match status" value="1"/>
</dbReference>